<dbReference type="InterPro" id="IPR038161">
    <property type="entry name" value="VirB9/CagX/TrbG_C_sf"/>
</dbReference>
<reference evidence="7" key="3">
    <citation type="submission" date="2016-10" db="EMBL/GenBank/DDBJ databases">
        <authorList>
            <person name="Wibberg D."/>
        </authorList>
    </citation>
    <scope>NUCLEOTIDE SEQUENCE [LARGE SCALE GENOMIC DNA]</scope>
</reference>
<evidence type="ECO:0000313" key="8">
    <source>
        <dbReference type="Proteomes" id="UP000198939"/>
    </source>
</evidence>
<dbReference type="CDD" id="cd06911">
    <property type="entry name" value="VirB9_CagX_TrbG"/>
    <property type="match status" value="1"/>
</dbReference>
<reference evidence="5" key="2">
    <citation type="submission" date="2016-10" db="EMBL/GenBank/DDBJ databases">
        <authorList>
            <person name="de Groot N.N."/>
        </authorList>
    </citation>
    <scope>NUCLEOTIDE SEQUENCE [LARGE SCALE GENOMIC DNA]</scope>
    <source>
        <strain evidence="5">CCBAU85039</strain>
    </source>
</reference>
<reference evidence="6 8" key="1">
    <citation type="submission" date="2016-10" db="EMBL/GenBank/DDBJ databases">
        <authorList>
            <person name="Varghese N."/>
            <person name="Submissions S."/>
        </authorList>
    </citation>
    <scope>NUCLEOTIDE SEQUENCE [LARGE SCALE GENOMIC DNA]</scope>
    <source>
        <strain evidence="6 8">CGMCC 1.7071</strain>
    </source>
</reference>
<evidence type="ECO:0000256" key="3">
    <source>
        <dbReference type="ARBA" id="ARBA00023026"/>
    </source>
</evidence>
<sequence length="293" mass="32158">MITRAVLTLICLISFAMGVHAEDTPAAGKLDPRMRYLAYNPDQVVRMSTAVGATLVVTFGAGETVTAVAVSNSKDLAALPRGNYLFFKASQALSPQPVIVLTASEAGTRRYVFNISTKVMSRLDKEQPDLYYSVQFVYPNDDAAARRKEIAKQSIFDGMRAKAQSQQRAQDLLDQPAAAANPDANNFHYVAQGDRSLTPLEVFDNGVTTVFRFPGNVRIPSIYMINPDGKEAAANFSIKGDYIEVSAVAREWRLRDGHTVLGIFNSAYDPIGRNPGTGTVRADVWRVMKRTSR</sequence>
<keyword evidence="8" id="KW-1185">Reference proteome</keyword>
<dbReference type="NCBIfam" id="NF010435">
    <property type="entry name" value="PRK13861.1"/>
    <property type="match status" value="1"/>
</dbReference>
<name>A0A1H8WV13_9HYPH</name>
<dbReference type="NCBIfam" id="TIGR02781">
    <property type="entry name" value="VirB9"/>
    <property type="match status" value="1"/>
</dbReference>
<evidence type="ECO:0000256" key="1">
    <source>
        <dbReference type="ARBA" id="ARBA00006135"/>
    </source>
</evidence>
<gene>
    <name evidence="5" type="primary">virB9_4</name>
    <name evidence="5" type="ORF">RTCCBAU85039_6671</name>
    <name evidence="6" type="ORF">SAMN05216228_10808</name>
</gene>
<dbReference type="Pfam" id="PF03524">
    <property type="entry name" value="CagX"/>
    <property type="match status" value="1"/>
</dbReference>
<accession>A0A1H8WV13</accession>
<dbReference type="RefSeq" id="WP_072382117.1">
    <property type="nucleotide sequence ID" value="NZ_FNXB01000090.1"/>
</dbReference>
<dbReference type="InterPro" id="IPR010258">
    <property type="entry name" value="Conjugal_tfr_TrbG/VirB9/CagX"/>
</dbReference>
<evidence type="ECO:0000256" key="2">
    <source>
        <dbReference type="ARBA" id="ARBA00022729"/>
    </source>
</evidence>
<keyword evidence="2 4" id="KW-0732">Signal</keyword>
<evidence type="ECO:0000313" key="7">
    <source>
        <dbReference type="Proteomes" id="UP000183063"/>
    </source>
</evidence>
<dbReference type="EMBL" id="FNXB01000090">
    <property type="protein sequence ID" value="SEI21588.1"/>
    <property type="molecule type" value="Genomic_DNA"/>
</dbReference>
<proteinExistence type="inferred from homology"/>
<dbReference type="Gene3D" id="2.60.40.2500">
    <property type="match status" value="1"/>
</dbReference>
<evidence type="ECO:0000313" key="5">
    <source>
        <dbReference type="EMBL" id="SEI21588.1"/>
    </source>
</evidence>
<feature type="chain" id="PRO_5030029958" evidence="4">
    <location>
        <begin position="22"/>
        <end position="293"/>
    </location>
</feature>
<dbReference type="Proteomes" id="UP000183063">
    <property type="component" value="Unassembled WGS sequence"/>
</dbReference>
<protein>
    <submittedName>
        <fullName evidence="5 6">type IV secretion system protein virB9</fullName>
    </submittedName>
</protein>
<keyword evidence="3" id="KW-0843">Virulence</keyword>
<comment type="similarity">
    <text evidence="1">Belongs to the TrbG/VirB9 family.</text>
</comment>
<evidence type="ECO:0000313" key="6">
    <source>
        <dbReference type="EMBL" id="SEP31459.1"/>
    </source>
</evidence>
<organism evidence="5 7">
    <name type="scientific">Rhizobium tibeticum</name>
    <dbReference type="NCBI Taxonomy" id="501024"/>
    <lineage>
        <taxon>Bacteria</taxon>
        <taxon>Pseudomonadati</taxon>
        <taxon>Pseudomonadota</taxon>
        <taxon>Alphaproteobacteria</taxon>
        <taxon>Hyphomicrobiales</taxon>
        <taxon>Rhizobiaceae</taxon>
        <taxon>Rhizobium/Agrobacterium group</taxon>
        <taxon>Rhizobium</taxon>
    </lineage>
</organism>
<dbReference type="STRING" id="501024.RTCCBAU85039_6671"/>
<dbReference type="EMBL" id="FOCV01000080">
    <property type="protein sequence ID" value="SEP31459.1"/>
    <property type="molecule type" value="Genomic_DNA"/>
</dbReference>
<evidence type="ECO:0000256" key="4">
    <source>
        <dbReference type="SAM" id="SignalP"/>
    </source>
</evidence>
<dbReference type="AlphaFoldDB" id="A0A1H8WV13"/>
<dbReference type="InterPro" id="IPR014148">
    <property type="entry name" value="VirB9"/>
</dbReference>
<feature type="signal peptide" evidence="4">
    <location>
        <begin position="1"/>
        <end position="21"/>
    </location>
</feature>
<dbReference type="InterPro" id="IPR033645">
    <property type="entry name" value="VirB9/CagX/TrbG_C"/>
</dbReference>
<dbReference type="OrthoDB" id="7390264at2"/>
<dbReference type="Proteomes" id="UP000198939">
    <property type="component" value="Unassembled WGS sequence"/>
</dbReference>